<comment type="caution">
    <text evidence="1">The sequence shown here is derived from an EMBL/GenBank/DDBJ whole genome shotgun (WGS) entry which is preliminary data.</text>
</comment>
<keyword evidence="2" id="KW-1185">Reference proteome</keyword>
<dbReference type="AlphaFoldDB" id="A0AAN9N3M3"/>
<name>A0AAN9N3M3_CANGL</name>
<gene>
    <name evidence="1" type="ORF">VNO77_05213</name>
</gene>
<reference evidence="1 2" key="1">
    <citation type="submission" date="2024-01" db="EMBL/GenBank/DDBJ databases">
        <title>The genomes of 5 underutilized Papilionoideae crops provide insights into root nodulation and disease resistanc.</title>
        <authorList>
            <person name="Jiang F."/>
        </authorList>
    </citation>
    <scope>NUCLEOTIDE SEQUENCE [LARGE SCALE GENOMIC DNA]</scope>
    <source>
        <strain evidence="1">LVBAO_FW01</strain>
        <tissue evidence="1">Leaves</tissue>
    </source>
</reference>
<protein>
    <submittedName>
        <fullName evidence="1">Uncharacterized protein</fullName>
    </submittedName>
</protein>
<evidence type="ECO:0000313" key="1">
    <source>
        <dbReference type="EMBL" id="KAK7363084.1"/>
    </source>
</evidence>
<dbReference type="Proteomes" id="UP001367508">
    <property type="component" value="Unassembled WGS sequence"/>
</dbReference>
<accession>A0AAN9N3M3</accession>
<evidence type="ECO:0000313" key="2">
    <source>
        <dbReference type="Proteomes" id="UP001367508"/>
    </source>
</evidence>
<proteinExistence type="predicted"/>
<dbReference type="EMBL" id="JAYMYQ010000001">
    <property type="protein sequence ID" value="KAK7363084.1"/>
    <property type="molecule type" value="Genomic_DNA"/>
</dbReference>
<organism evidence="1 2">
    <name type="scientific">Canavalia gladiata</name>
    <name type="common">Sword bean</name>
    <name type="synonym">Dolichos gladiatus</name>
    <dbReference type="NCBI Taxonomy" id="3824"/>
    <lineage>
        <taxon>Eukaryota</taxon>
        <taxon>Viridiplantae</taxon>
        <taxon>Streptophyta</taxon>
        <taxon>Embryophyta</taxon>
        <taxon>Tracheophyta</taxon>
        <taxon>Spermatophyta</taxon>
        <taxon>Magnoliopsida</taxon>
        <taxon>eudicotyledons</taxon>
        <taxon>Gunneridae</taxon>
        <taxon>Pentapetalae</taxon>
        <taxon>rosids</taxon>
        <taxon>fabids</taxon>
        <taxon>Fabales</taxon>
        <taxon>Fabaceae</taxon>
        <taxon>Papilionoideae</taxon>
        <taxon>50 kb inversion clade</taxon>
        <taxon>NPAAA clade</taxon>
        <taxon>indigoferoid/millettioid clade</taxon>
        <taxon>Phaseoleae</taxon>
        <taxon>Canavalia</taxon>
    </lineage>
</organism>
<sequence length="78" mass="9162">MNSRKFRLFYYNDFRDFRILCNSSLGISGTLLAILTLEFDGLLEVEPLELVWEAEALLTLALWISRDNHKAVRKLMNR</sequence>